<name>A0AAD9W0W3_PHOAM</name>
<keyword evidence="3" id="KW-1185">Reference proteome</keyword>
<protein>
    <submittedName>
        <fullName evidence="2">Uncharacterized protein</fullName>
    </submittedName>
</protein>
<proteinExistence type="predicted"/>
<dbReference type="AlphaFoldDB" id="A0AAD9W0W3"/>
<accession>A0AAD9W0W3</accession>
<comment type="caution">
    <text evidence="2">The sequence shown here is derived from an EMBL/GenBank/DDBJ whole genome shotgun (WGS) entry which is preliminary data.</text>
</comment>
<evidence type="ECO:0000313" key="3">
    <source>
        <dbReference type="Proteomes" id="UP001265746"/>
    </source>
</evidence>
<evidence type="ECO:0000256" key="1">
    <source>
        <dbReference type="SAM" id="SignalP"/>
    </source>
</evidence>
<dbReference type="EMBL" id="JAUJFL010000005">
    <property type="protein sequence ID" value="KAK2602886.1"/>
    <property type="molecule type" value="Genomic_DNA"/>
</dbReference>
<evidence type="ECO:0000313" key="2">
    <source>
        <dbReference type="EMBL" id="KAK2602886.1"/>
    </source>
</evidence>
<feature type="chain" id="PRO_5042071090" evidence="1">
    <location>
        <begin position="22"/>
        <end position="148"/>
    </location>
</feature>
<keyword evidence="1" id="KW-0732">Signal</keyword>
<sequence length="148" mass="16015">MMLGACLHAVALSPILRYTHAARLSEITVINSGREPQRSLDGTVMCTGHQMEDNFEANLAAAASKLDEVCVSQLGLYTGFDNPATGTEGDTIIYACAYGSVSACDSVRFWELNPLFDEKCPGQGAWLYNLTTSMSYGRDPAGTRECYV</sequence>
<dbReference type="Proteomes" id="UP001265746">
    <property type="component" value="Unassembled WGS sequence"/>
</dbReference>
<organism evidence="2 3">
    <name type="scientific">Phomopsis amygdali</name>
    <name type="common">Fusicoccum amygdali</name>
    <dbReference type="NCBI Taxonomy" id="1214568"/>
    <lineage>
        <taxon>Eukaryota</taxon>
        <taxon>Fungi</taxon>
        <taxon>Dikarya</taxon>
        <taxon>Ascomycota</taxon>
        <taxon>Pezizomycotina</taxon>
        <taxon>Sordariomycetes</taxon>
        <taxon>Sordariomycetidae</taxon>
        <taxon>Diaporthales</taxon>
        <taxon>Diaporthaceae</taxon>
        <taxon>Diaporthe</taxon>
    </lineage>
</organism>
<feature type="signal peptide" evidence="1">
    <location>
        <begin position="1"/>
        <end position="21"/>
    </location>
</feature>
<gene>
    <name evidence="2" type="ORF">N8I77_009388</name>
</gene>
<reference evidence="2" key="1">
    <citation type="submission" date="2023-06" db="EMBL/GenBank/DDBJ databases">
        <authorList>
            <person name="Noh H."/>
        </authorList>
    </citation>
    <scope>NUCLEOTIDE SEQUENCE</scope>
    <source>
        <strain evidence="2">DUCC20226</strain>
    </source>
</reference>